<dbReference type="SUPFAM" id="SSF51556">
    <property type="entry name" value="Metallo-dependent hydrolases"/>
    <property type="match status" value="1"/>
</dbReference>
<dbReference type="InterPro" id="IPR006680">
    <property type="entry name" value="Amidohydro-rel"/>
</dbReference>
<keyword evidence="1" id="KW-0456">Lyase</keyword>
<dbReference type="PROSITE" id="PS51257">
    <property type="entry name" value="PROKAR_LIPOPROTEIN"/>
    <property type="match status" value="1"/>
</dbReference>
<feature type="domain" description="Amidohydrolase-related" evidence="2">
    <location>
        <begin position="103"/>
        <end position="311"/>
    </location>
</feature>
<dbReference type="OrthoDB" id="644687at2"/>
<comment type="caution">
    <text evidence="3">The sequence shown here is derived from an EMBL/GenBank/DDBJ whole genome shotgun (WGS) entry which is preliminary data.</text>
</comment>
<protein>
    <submittedName>
        <fullName evidence="3">Amidohydrolase</fullName>
    </submittedName>
</protein>
<reference evidence="3 4" key="1">
    <citation type="submission" date="2018-10" db="EMBL/GenBank/DDBJ databases">
        <title>Ulvibacterium marinum gen. nov., sp. nov., a novel marine bacterium of the family Flavobacteriaceae, isolated from a culture of the green alga Ulva prolifera.</title>
        <authorList>
            <person name="Zhang Z."/>
        </authorList>
    </citation>
    <scope>NUCLEOTIDE SEQUENCE [LARGE SCALE GENOMIC DNA]</scope>
    <source>
        <strain evidence="3 4">CCMM003</strain>
    </source>
</reference>
<dbReference type="AlphaFoldDB" id="A0A3B0C5Q6"/>
<dbReference type="GO" id="GO:0005737">
    <property type="term" value="C:cytoplasm"/>
    <property type="evidence" value="ECO:0007669"/>
    <property type="project" value="TreeGrafter"/>
</dbReference>
<dbReference type="Pfam" id="PF04909">
    <property type="entry name" value="Amidohydro_2"/>
    <property type="match status" value="1"/>
</dbReference>
<keyword evidence="4" id="KW-1185">Reference proteome</keyword>
<evidence type="ECO:0000313" key="4">
    <source>
        <dbReference type="Proteomes" id="UP000276603"/>
    </source>
</evidence>
<dbReference type="GO" id="GO:0016831">
    <property type="term" value="F:carboxy-lyase activity"/>
    <property type="evidence" value="ECO:0007669"/>
    <property type="project" value="InterPro"/>
</dbReference>
<dbReference type="GO" id="GO:0019748">
    <property type="term" value="P:secondary metabolic process"/>
    <property type="evidence" value="ECO:0007669"/>
    <property type="project" value="TreeGrafter"/>
</dbReference>
<dbReference type="GO" id="GO:0016787">
    <property type="term" value="F:hydrolase activity"/>
    <property type="evidence" value="ECO:0007669"/>
    <property type="project" value="UniProtKB-KW"/>
</dbReference>
<name>A0A3B0C5Q6_9FLAO</name>
<dbReference type="EMBL" id="RBCJ01000002">
    <property type="protein sequence ID" value="RKN81765.1"/>
    <property type="molecule type" value="Genomic_DNA"/>
</dbReference>
<dbReference type="InterPro" id="IPR032465">
    <property type="entry name" value="ACMSD"/>
</dbReference>
<dbReference type="RefSeq" id="WP_120711919.1">
    <property type="nucleotide sequence ID" value="NZ_RBCJ01000002.1"/>
</dbReference>
<evidence type="ECO:0000259" key="2">
    <source>
        <dbReference type="Pfam" id="PF04909"/>
    </source>
</evidence>
<evidence type="ECO:0000256" key="1">
    <source>
        <dbReference type="ARBA" id="ARBA00023239"/>
    </source>
</evidence>
<organism evidence="3 4">
    <name type="scientific">Ulvibacterium marinum</name>
    <dbReference type="NCBI Taxonomy" id="2419782"/>
    <lineage>
        <taxon>Bacteria</taxon>
        <taxon>Pseudomonadati</taxon>
        <taxon>Bacteroidota</taxon>
        <taxon>Flavobacteriia</taxon>
        <taxon>Flavobacteriales</taxon>
        <taxon>Flavobacteriaceae</taxon>
        <taxon>Ulvibacterium</taxon>
    </lineage>
</organism>
<accession>A0A3B0C5Q6</accession>
<dbReference type="Gene3D" id="3.20.20.140">
    <property type="entry name" value="Metal-dependent hydrolases"/>
    <property type="match status" value="1"/>
</dbReference>
<dbReference type="PANTHER" id="PTHR21240">
    <property type="entry name" value="2-AMINO-3-CARBOXYLMUCONATE-6-SEMIALDEHYDE DECARBOXYLASE"/>
    <property type="match status" value="1"/>
</dbReference>
<keyword evidence="3" id="KW-0378">Hydrolase</keyword>
<dbReference type="InterPro" id="IPR032466">
    <property type="entry name" value="Metal_Hydrolase"/>
</dbReference>
<proteinExistence type="predicted"/>
<sequence>MKNSLYVLFAMSIFFACKPKAESQSSNNEPVITLDEGTLKKIDVHAHFKHAREYLPAFFEKWNMQAVLVDVYREDEVGIIRSWDNYLTHVQTYPEMFSLCSAIIGVGIDEPDYAQKTIEQLSKEIDSGARMVKVWKNFGMVTKDASGKYIQIDDPRLQPIWDFLKSKRIPVMAHIGEPEQAWRELDPQNPHYGYYKEHPEYHAYNFPEIPSYETIIAARDNWIEKNPDINILCAHLGSMSHNVDMVAERLDKFPNMYVEPAARFGDLAGQDSDKVKAFFTKYQDRVFFGSDYGNSTPQDSLSTTQLKEEQQSLDANYWLLWNYLSGTDSLEIRGQKTRGLGLPIDILKKVYYQNTVNFLKLK</sequence>
<dbReference type="PANTHER" id="PTHR21240:SF28">
    <property type="entry name" value="ISO-OROTATE DECARBOXYLASE (EUROFUNG)"/>
    <property type="match status" value="1"/>
</dbReference>
<gene>
    <name evidence="3" type="ORF">D7Z94_12805</name>
</gene>
<evidence type="ECO:0000313" key="3">
    <source>
        <dbReference type="EMBL" id="RKN81765.1"/>
    </source>
</evidence>
<dbReference type="Proteomes" id="UP000276603">
    <property type="component" value="Unassembled WGS sequence"/>
</dbReference>